<dbReference type="AlphaFoldDB" id="A0A9Q3BQ15"/>
<dbReference type="Gene3D" id="3.40.630.30">
    <property type="match status" value="1"/>
</dbReference>
<sequence length="856" mass="96245">MAEFNKTDSPSPTIGSVLDEKNGIDEEEAILYDRQIRLWGVEAQNRMRRSSVLMINFKGITTEACKNIVLAGVGSITILDDEVVSYEDLGAGFFFREEDIGKKRVEVAKERVNSLNPRVKVLSIAEKVETQIFENGFMTNFDVVCLTDSNSVMIEKVNGLCRKAGTPFFAAGSLGISGYIFSDLLDHTYLRERETTLINGETKKTHEKQTQTFLPFDAALKSPLHHVTPRRLKKLSPLLWACLALFEYHNKHGGAQPEGEHCASQLIEICQQILRSRHIDESLTPIEALTNLTRMCMHELVATCAIIGSVLSQEVLNVLGGKQPPLDAFMYNNYSLEPASEAPGPGYSSSSPSESHPISSKDHSNTRKTKRIGKENSSHGPTLEVGLVNINQVIFGSYQITPWFPSPYIIDQSKPNPSISNSIPQSNPKKSSVSIPNKDNHHSHQSNLLSSNQSLHDRLQKKKKKQKTSKNHQEINYIQRGSELSNQVPHQRDLNSFNRPLNHAISHQLASHQQASLSSSPSSSFPTSPQSAHQQSHLIPSTPLYPNSQSFQPILSSENQITRNLPTKKPTKLSSSNSPPFIQLFVCSNCLRYMSSVDAYLQHQKICPIKHPPGRKVYQRGALIIREVDGSEEKIYCQCLCLFGKLFIDHKYIFFDVQGFSFYVLTEESSPGQEEILGFFSKEKISYDDYNLACIVTFPPYQKRGFGTLLIEFSYELDRFEARRDGRLIPGTPERPLSELGAKGYLNFWTSVLVRYFQTLLNHRQASHTRPTEPQDEPIRIELTLEYIARSTALRPDDAAFALITSGLTQLKDTNENSDSKDMIIITPELIEHVSKKIHIKLPALDPKSVLLQLEH</sequence>
<dbReference type="PANTHER" id="PTHR10615:SF219">
    <property type="entry name" value="HISTONE ACETYLTRANSFERASE KAT5"/>
    <property type="match status" value="1"/>
</dbReference>
<evidence type="ECO:0000259" key="15">
    <source>
        <dbReference type="PROSITE" id="PS51726"/>
    </source>
</evidence>
<dbReference type="PROSITE" id="PS51726">
    <property type="entry name" value="MYST_HAT"/>
    <property type="match status" value="1"/>
</dbReference>
<reference evidence="16" key="1">
    <citation type="submission" date="2021-03" db="EMBL/GenBank/DDBJ databases">
        <title>Draft genome sequence of rust myrtle Austropuccinia psidii MF-1, a brazilian biotype.</title>
        <authorList>
            <person name="Quecine M.C."/>
            <person name="Pachon D.M.R."/>
            <person name="Bonatelli M.L."/>
            <person name="Correr F.H."/>
            <person name="Franceschini L.M."/>
            <person name="Leite T.F."/>
            <person name="Margarido G.R.A."/>
            <person name="Almeida C.A."/>
            <person name="Ferrarezi J.A."/>
            <person name="Labate C.A."/>
        </authorList>
    </citation>
    <scope>NUCLEOTIDE SEQUENCE</scope>
    <source>
        <strain evidence="16">MF-1</strain>
    </source>
</reference>
<keyword evidence="9" id="KW-0805">Transcription regulation</keyword>
<comment type="caution">
    <text evidence="16">The sequence shown here is derived from an EMBL/GenBank/DDBJ whole genome shotgun (WGS) entry which is preliminary data.</text>
</comment>
<evidence type="ECO:0000313" key="17">
    <source>
        <dbReference type="Proteomes" id="UP000765509"/>
    </source>
</evidence>
<keyword evidence="17" id="KW-1185">Reference proteome</keyword>
<evidence type="ECO:0000256" key="14">
    <source>
        <dbReference type="SAM" id="MobiDB-lite"/>
    </source>
</evidence>
<dbReference type="PANTHER" id="PTHR10615">
    <property type="entry name" value="HISTONE ACETYLTRANSFERASE"/>
    <property type="match status" value="1"/>
</dbReference>
<dbReference type="EMBL" id="AVOT02001982">
    <property type="protein sequence ID" value="MBW0468816.1"/>
    <property type="molecule type" value="Genomic_DNA"/>
</dbReference>
<dbReference type="InterPro" id="IPR002717">
    <property type="entry name" value="HAT_MYST-type"/>
</dbReference>
<keyword evidence="4" id="KW-0808">Transferase</keyword>
<dbReference type="GO" id="GO:0035267">
    <property type="term" value="C:NuA4 histone acetyltransferase complex"/>
    <property type="evidence" value="ECO:0007669"/>
    <property type="project" value="TreeGrafter"/>
</dbReference>
<comment type="similarity">
    <text evidence="2">Belongs to the MYST (SAS/MOZ) family.</text>
</comment>
<keyword evidence="7" id="KW-0862">Zinc</keyword>
<evidence type="ECO:0000256" key="7">
    <source>
        <dbReference type="ARBA" id="ARBA00022833"/>
    </source>
</evidence>
<accession>A0A9Q3BQ15</accession>
<feature type="domain" description="MYST-type HAT" evidence="15">
    <location>
        <begin position="546"/>
        <end position="856"/>
    </location>
</feature>
<keyword evidence="10" id="KW-0804">Transcription</keyword>
<dbReference type="Gene3D" id="3.40.50.720">
    <property type="entry name" value="NAD(P)-binding Rossmann-like Domain"/>
    <property type="match status" value="1"/>
</dbReference>
<evidence type="ECO:0000256" key="12">
    <source>
        <dbReference type="ARBA" id="ARBA00023315"/>
    </source>
</evidence>
<dbReference type="EC" id="2.3.1.48" evidence="3"/>
<evidence type="ECO:0000256" key="2">
    <source>
        <dbReference type="ARBA" id="ARBA00010107"/>
    </source>
</evidence>
<evidence type="ECO:0000256" key="3">
    <source>
        <dbReference type="ARBA" id="ARBA00013184"/>
    </source>
</evidence>
<keyword evidence="11" id="KW-0539">Nucleus</keyword>
<feature type="region of interest" description="Disordered" evidence="14">
    <location>
        <begin position="340"/>
        <end position="382"/>
    </location>
</feature>
<dbReference type="GO" id="GO:0008641">
    <property type="term" value="F:ubiquitin-like modifier activating enzyme activity"/>
    <property type="evidence" value="ECO:0007669"/>
    <property type="project" value="InterPro"/>
</dbReference>
<dbReference type="GO" id="GO:0046972">
    <property type="term" value="F:histone H4K16 acetyltransferase activity"/>
    <property type="evidence" value="ECO:0007669"/>
    <property type="project" value="TreeGrafter"/>
</dbReference>
<keyword evidence="8" id="KW-0007">Acetylation</keyword>
<dbReference type="InterPro" id="IPR035985">
    <property type="entry name" value="Ubiquitin-activating_enz"/>
</dbReference>
<evidence type="ECO:0000256" key="8">
    <source>
        <dbReference type="ARBA" id="ARBA00022990"/>
    </source>
</evidence>
<protein>
    <recommendedName>
        <fullName evidence="3">histone acetyltransferase</fullName>
        <ecNumber evidence="3">2.3.1.48</ecNumber>
    </recommendedName>
</protein>
<organism evidence="16 17">
    <name type="scientific">Austropuccinia psidii MF-1</name>
    <dbReference type="NCBI Taxonomy" id="1389203"/>
    <lineage>
        <taxon>Eukaryota</taxon>
        <taxon>Fungi</taxon>
        <taxon>Dikarya</taxon>
        <taxon>Basidiomycota</taxon>
        <taxon>Pucciniomycotina</taxon>
        <taxon>Pucciniomycetes</taxon>
        <taxon>Pucciniales</taxon>
        <taxon>Sphaerophragmiaceae</taxon>
        <taxon>Austropuccinia</taxon>
    </lineage>
</organism>
<evidence type="ECO:0000256" key="6">
    <source>
        <dbReference type="ARBA" id="ARBA00022771"/>
    </source>
</evidence>
<keyword evidence="6" id="KW-0863">Zinc-finger</keyword>
<dbReference type="InterPro" id="IPR016181">
    <property type="entry name" value="Acyl_CoA_acyltransferase"/>
</dbReference>
<feature type="compositionally biased region" description="Basic residues" evidence="14">
    <location>
        <begin position="459"/>
        <end position="470"/>
    </location>
</feature>
<feature type="compositionally biased region" description="Polar residues" evidence="14">
    <location>
        <begin position="482"/>
        <end position="499"/>
    </location>
</feature>
<dbReference type="GO" id="GO:0008270">
    <property type="term" value="F:zinc ion binding"/>
    <property type="evidence" value="ECO:0007669"/>
    <property type="project" value="UniProtKB-KW"/>
</dbReference>
<dbReference type="Proteomes" id="UP000765509">
    <property type="component" value="Unassembled WGS sequence"/>
</dbReference>
<dbReference type="Gene3D" id="1.10.10.10">
    <property type="entry name" value="Winged helix-like DNA-binding domain superfamily/Winged helix DNA-binding domain"/>
    <property type="match status" value="1"/>
</dbReference>
<keyword evidence="12" id="KW-0012">Acyltransferase</keyword>
<name>A0A9Q3BQ15_9BASI</name>
<comment type="subcellular location">
    <subcellularLocation>
        <location evidence="1">Nucleus</location>
    </subcellularLocation>
</comment>
<evidence type="ECO:0000256" key="9">
    <source>
        <dbReference type="ARBA" id="ARBA00023015"/>
    </source>
</evidence>
<feature type="region of interest" description="Disordered" evidence="14">
    <location>
        <begin position="415"/>
        <end position="543"/>
    </location>
</feature>
<gene>
    <name evidence="16" type="ORF">O181_008531</name>
</gene>
<dbReference type="SUPFAM" id="SSF55729">
    <property type="entry name" value="Acyl-CoA N-acyltransferases (Nat)"/>
    <property type="match status" value="1"/>
</dbReference>
<dbReference type="Pfam" id="PF01853">
    <property type="entry name" value="MOZ_SAS"/>
    <property type="match status" value="1"/>
</dbReference>
<dbReference type="SUPFAM" id="SSF69572">
    <property type="entry name" value="Activating enzymes of the ubiquitin-like proteins"/>
    <property type="match status" value="1"/>
</dbReference>
<feature type="active site" description="Proton donor/acceptor" evidence="13">
    <location>
        <position position="734"/>
    </location>
</feature>
<keyword evidence="5" id="KW-0479">Metal-binding</keyword>
<feature type="compositionally biased region" description="Low complexity" evidence="14">
    <location>
        <begin position="445"/>
        <end position="454"/>
    </location>
</feature>
<evidence type="ECO:0000256" key="1">
    <source>
        <dbReference type="ARBA" id="ARBA00004123"/>
    </source>
</evidence>
<feature type="compositionally biased region" description="Low complexity" evidence="14">
    <location>
        <begin position="503"/>
        <end position="533"/>
    </location>
</feature>
<feature type="compositionally biased region" description="Low complexity" evidence="14">
    <location>
        <begin position="340"/>
        <end position="358"/>
    </location>
</feature>
<evidence type="ECO:0000256" key="13">
    <source>
        <dbReference type="PIRSR" id="PIRSR602717-51"/>
    </source>
</evidence>
<dbReference type="Pfam" id="PF00899">
    <property type="entry name" value="ThiF"/>
    <property type="match status" value="1"/>
</dbReference>
<dbReference type="GO" id="GO:0005634">
    <property type="term" value="C:nucleus"/>
    <property type="evidence" value="ECO:0007669"/>
    <property type="project" value="UniProtKB-SubCell"/>
</dbReference>
<evidence type="ECO:0000256" key="5">
    <source>
        <dbReference type="ARBA" id="ARBA00022723"/>
    </source>
</evidence>
<dbReference type="InterPro" id="IPR036388">
    <property type="entry name" value="WH-like_DNA-bd_sf"/>
</dbReference>
<dbReference type="OrthoDB" id="1708823at2759"/>
<feature type="compositionally biased region" description="Low complexity" evidence="14">
    <location>
        <begin position="415"/>
        <end position="429"/>
    </location>
</feature>
<evidence type="ECO:0000256" key="4">
    <source>
        <dbReference type="ARBA" id="ARBA00022679"/>
    </source>
</evidence>
<proteinExistence type="inferred from homology"/>
<dbReference type="InterPro" id="IPR050603">
    <property type="entry name" value="MYST_HAT"/>
</dbReference>
<evidence type="ECO:0000256" key="11">
    <source>
        <dbReference type="ARBA" id="ARBA00023242"/>
    </source>
</evidence>
<feature type="compositionally biased region" description="Polar residues" evidence="14">
    <location>
        <begin position="534"/>
        <end position="543"/>
    </location>
</feature>
<evidence type="ECO:0000256" key="10">
    <source>
        <dbReference type="ARBA" id="ARBA00023163"/>
    </source>
</evidence>
<dbReference type="InterPro" id="IPR000594">
    <property type="entry name" value="ThiF_NAD_FAD-bd"/>
</dbReference>
<dbReference type="GO" id="GO:0006355">
    <property type="term" value="P:regulation of DNA-templated transcription"/>
    <property type="evidence" value="ECO:0007669"/>
    <property type="project" value="InterPro"/>
</dbReference>
<evidence type="ECO:0000313" key="16">
    <source>
        <dbReference type="EMBL" id="MBW0468816.1"/>
    </source>
</evidence>